<evidence type="ECO:0000256" key="3">
    <source>
        <dbReference type="ARBA" id="ARBA00023242"/>
    </source>
</evidence>
<reference evidence="7" key="1">
    <citation type="submission" date="2016-11" db="UniProtKB">
        <authorList>
            <consortium name="WormBaseParasite"/>
        </authorList>
    </citation>
    <scope>IDENTIFICATION</scope>
</reference>
<evidence type="ECO:0000256" key="4">
    <source>
        <dbReference type="ARBA" id="ARBA00023306"/>
    </source>
</evidence>
<evidence type="ECO:0000313" key="6">
    <source>
        <dbReference type="Proteomes" id="UP000095283"/>
    </source>
</evidence>
<keyword evidence="5" id="KW-0472">Membrane</keyword>
<feature type="transmembrane region" description="Helical" evidence="5">
    <location>
        <begin position="139"/>
        <end position="164"/>
    </location>
</feature>
<dbReference type="Proteomes" id="UP000095283">
    <property type="component" value="Unplaced"/>
</dbReference>
<keyword evidence="1" id="KW-0132">Cell division</keyword>
<dbReference type="GO" id="GO:0008278">
    <property type="term" value="C:cohesin complex"/>
    <property type="evidence" value="ECO:0007669"/>
    <property type="project" value="TreeGrafter"/>
</dbReference>
<evidence type="ECO:0000256" key="1">
    <source>
        <dbReference type="ARBA" id="ARBA00022618"/>
    </source>
</evidence>
<keyword evidence="2" id="KW-0498">Mitosis</keyword>
<evidence type="ECO:0000256" key="5">
    <source>
        <dbReference type="SAM" id="Phobius"/>
    </source>
</evidence>
<keyword evidence="6" id="KW-1185">Reference proteome</keyword>
<dbReference type="GO" id="GO:0051301">
    <property type="term" value="P:cell division"/>
    <property type="evidence" value="ECO:0007669"/>
    <property type="project" value="UniProtKB-KW"/>
</dbReference>
<dbReference type="GO" id="GO:0003677">
    <property type="term" value="F:DNA binding"/>
    <property type="evidence" value="ECO:0007669"/>
    <property type="project" value="TreeGrafter"/>
</dbReference>
<dbReference type="PANTHER" id="PTHR18937">
    <property type="entry name" value="STRUCTURAL MAINTENANCE OF CHROMOSOMES SMC FAMILY MEMBER"/>
    <property type="match status" value="1"/>
</dbReference>
<keyword evidence="4" id="KW-0131">Cell cycle</keyword>
<keyword evidence="5" id="KW-1133">Transmembrane helix</keyword>
<dbReference type="Gene3D" id="3.40.50.300">
    <property type="entry name" value="P-loop containing nucleotide triphosphate hydrolases"/>
    <property type="match status" value="1"/>
</dbReference>
<keyword evidence="5" id="KW-0812">Transmembrane</keyword>
<keyword evidence="3" id="KW-0539">Nucleus</keyword>
<dbReference type="InterPro" id="IPR027417">
    <property type="entry name" value="P-loop_NTPase"/>
</dbReference>
<dbReference type="GO" id="GO:0007062">
    <property type="term" value="P:sister chromatid cohesion"/>
    <property type="evidence" value="ECO:0007669"/>
    <property type="project" value="TreeGrafter"/>
</dbReference>
<accession>A0A1I7XKK9</accession>
<dbReference type="PANTHER" id="PTHR18937:SF12">
    <property type="entry name" value="STRUCTURAL MAINTENANCE OF CHROMOSOMES PROTEIN"/>
    <property type="match status" value="1"/>
</dbReference>
<evidence type="ECO:0000313" key="7">
    <source>
        <dbReference type="WBParaSite" id="Hba_18039"/>
    </source>
</evidence>
<protein>
    <submittedName>
        <fullName evidence="7">DUF3453 domain-containing protein</fullName>
    </submittedName>
</protein>
<dbReference type="WBParaSite" id="Hba_18039">
    <property type="protein sequence ID" value="Hba_18039"/>
    <property type="gene ID" value="Hba_18039"/>
</dbReference>
<organism evidence="6 7">
    <name type="scientific">Heterorhabditis bacteriophora</name>
    <name type="common">Entomopathogenic nematode worm</name>
    <dbReference type="NCBI Taxonomy" id="37862"/>
    <lineage>
        <taxon>Eukaryota</taxon>
        <taxon>Metazoa</taxon>
        <taxon>Ecdysozoa</taxon>
        <taxon>Nematoda</taxon>
        <taxon>Chromadorea</taxon>
        <taxon>Rhabditida</taxon>
        <taxon>Rhabditina</taxon>
        <taxon>Rhabditomorpha</taxon>
        <taxon>Strongyloidea</taxon>
        <taxon>Heterorhabditidae</taxon>
        <taxon>Heterorhabditis</taxon>
    </lineage>
</organism>
<dbReference type="AlphaFoldDB" id="A0A1I7XKK9"/>
<proteinExistence type="predicted"/>
<sequence>MTQTAEKLWLASVFSVKKLFLSLNVHVVSHNALKFLCEFALDECSLDKKTSRLLYKAWTVALSLHSFSYGGYMHKSQLEDKKKEVENFVHVFSTIDLNEIKSQLEKLIENPPSGIQVEKKSGKTLSGETNCNVLIYSNLLELLCSLHCIIVIITIIVVVVNVICNTNFSGKSNLMDAISFVLGEKATSLRVKKLGVCQNKFLFGLFIILRLFSHSFQDLIHGAPVGKPVANRCSVTMSYKEDDGRMKSFSRGVTHAGSEFKVDGKV</sequence>
<name>A0A1I7XKK9_HETBA</name>
<dbReference type="GO" id="GO:0005634">
    <property type="term" value="C:nucleus"/>
    <property type="evidence" value="ECO:0007669"/>
    <property type="project" value="TreeGrafter"/>
</dbReference>
<evidence type="ECO:0000256" key="2">
    <source>
        <dbReference type="ARBA" id="ARBA00022776"/>
    </source>
</evidence>
<dbReference type="Gene3D" id="1.20.120.330">
    <property type="entry name" value="Nucleotidyltransferases domain 2"/>
    <property type="match status" value="1"/>
</dbReference>